<keyword evidence="4" id="KW-1185">Reference proteome</keyword>
<dbReference type="Pfam" id="PF00085">
    <property type="entry name" value="Thioredoxin"/>
    <property type="match status" value="1"/>
</dbReference>
<evidence type="ECO:0000313" key="3">
    <source>
        <dbReference type="EMBL" id="KAA0187221.1"/>
    </source>
</evidence>
<name>A0A8E0VDS3_9TREM</name>
<protein>
    <submittedName>
        <fullName evidence="3">Thioredoxin mitochondrial</fullName>
    </submittedName>
</protein>
<dbReference type="CDD" id="cd02947">
    <property type="entry name" value="TRX_family"/>
    <property type="match status" value="1"/>
</dbReference>
<dbReference type="OrthoDB" id="2121326at2759"/>
<evidence type="ECO:0000313" key="4">
    <source>
        <dbReference type="Proteomes" id="UP000728185"/>
    </source>
</evidence>
<dbReference type="InterPro" id="IPR036249">
    <property type="entry name" value="Thioredoxin-like_sf"/>
</dbReference>
<evidence type="ECO:0000259" key="2">
    <source>
        <dbReference type="Pfam" id="PF00085"/>
    </source>
</evidence>
<evidence type="ECO:0000256" key="1">
    <source>
        <dbReference type="ARBA" id="ARBA00023157"/>
    </source>
</evidence>
<dbReference type="AlphaFoldDB" id="A0A8E0VDS3"/>
<dbReference type="EMBL" id="LUCM01009280">
    <property type="protein sequence ID" value="KAA0187221.1"/>
    <property type="molecule type" value="Genomic_DNA"/>
</dbReference>
<accession>A0A8E0VDS3</accession>
<organism evidence="3 4">
    <name type="scientific">Fasciolopsis buskii</name>
    <dbReference type="NCBI Taxonomy" id="27845"/>
    <lineage>
        <taxon>Eukaryota</taxon>
        <taxon>Metazoa</taxon>
        <taxon>Spiralia</taxon>
        <taxon>Lophotrochozoa</taxon>
        <taxon>Platyhelminthes</taxon>
        <taxon>Trematoda</taxon>
        <taxon>Digenea</taxon>
        <taxon>Plagiorchiida</taxon>
        <taxon>Echinostomata</taxon>
        <taxon>Echinostomatoidea</taxon>
        <taxon>Fasciolidae</taxon>
        <taxon>Fasciolopsis</taxon>
    </lineage>
</organism>
<dbReference type="Gene3D" id="3.40.30.10">
    <property type="entry name" value="Glutaredoxin"/>
    <property type="match status" value="1"/>
</dbReference>
<dbReference type="PROSITE" id="PS00194">
    <property type="entry name" value="THIOREDOXIN_1"/>
    <property type="match status" value="1"/>
</dbReference>
<feature type="domain" description="Thioredoxin" evidence="2">
    <location>
        <begin position="11"/>
        <end position="55"/>
    </location>
</feature>
<proteinExistence type="predicted"/>
<comment type="caution">
    <text evidence="3">The sequence shown here is derived from an EMBL/GenBank/DDBJ whole genome shotgun (WGS) entry which is preliminary data.</text>
</comment>
<dbReference type="InterPro" id="IPR017937">
    <property type="entry name" value="Thioredoxin_CS"/>
</dbReference>
<dbReference type="Proteomes" id="UP000728185">
    <property type="component" value="Unassembled WGS sequence"/>
</dbReference>
<dbReference type="InterPro" id="IPR013766">
    <property type="entry name" value="Thioredoxin_domain"/>
</dbReference>
<reference evidence="3" key="1">
    <citation type="submission" date="2019-05" db="EMBL/GenBank/DDBJ databases">
        <title>Annotation for the trematode Fasciolopsis buski.</title>
        <authorList>
            <person name="Choi Y.-J."/>
        </authorList>
    </citation>
    <scope>NUCLEOTIDE SEQUENCE</scope>
    <source>
        <strain evidence="3">HT</strain>
        <tissue evidence="3">Whole worm</tissue>
    </source>
</reference>
<sequence>ADIENLTKQSPGRLIVLDFFAQWCGPCKNIAPKLEAMAKEFTTVEFAKVDVDENEVSLMHGNS</sequence>
<dbReference type="PANTHER" id="PTHR46115">
    <property type="entry name" value="THIOREDOXIN-LIKE PROTEIN 1"/>
    <property type="match status" value="1"/>
</dbReference>
<dbReference type="SUPFAM" id="SSF52833">
    <property type="entry name" value="Thioredoxin-like"/>
    <property type="match status" value="1"/>
</dbReference>
<feature type="non-terminal residue" evidence="3">
    <location>
        <position position="1"/>
    </location>
</feature>
<gene>
    <name evidence="3" type="ORF">FBUS_07022</name>
</gene>
<keyword evidence="1" id="KW-1015">Disulfide bond</keyword>